<feature type="domain" description="Cytochrome c" evidence="7">
    <location>
        <begin position="68"/>
        <end position="154"/>
    </location>
</feature>
<dbReference type="KEGG" id="rul:UC8_52140"/>
<dbReference type="Pfam" id="PF13442">
    <property type="entry name" value="Cytochrome_CBB3"/>
    <property type="match status" value="1"/>
</dbReference>
<dbReference type="EMBL" id="CP042914">
    <property type="protein sequence ID" value="QEG43169.1"/>
    <property type="molecule type" value="Genomic_DNA"/>
</dbReference>
<dbReference type="PANTHER" id="PTHR33751:SF9">
    <property type="entry name" value="CYTOCHROME C4"/>
    <property type="match status" value="1"/>
</dbReference>
<keyword evidence="9" id="KW-1185">Reference proteome</keyword>
<evidence type="ECO:0000313" key="8">
    <source>
        <dbReference type="EMBL" id="QEG43169.1"/>
    </source>
</evidence>
<feature type="domain" description="Cytochrome c" evidence="7">
    <location>
        <begin position="260"/>
        <end position="351"/>
    </location>
</feature>
<keyword evidence="2 6" id="KW-0349">Heme</keyword>
<keyword evidence="5 6" id="KW-0408">Iron</keyword>
<keyword evidence="4" id="KW-0249">Electron transport</keyword>
<name>A0A5B9QYZ1_9BACT</name>
<proteinExistence type="predicted"/>
<dbReference type="PANTHER" id="PTHR33751">
    <property type="entry name" value="CBB3-TYPE CYTOCHROME C OXIDASE SUBUNIT FIXP"/>
    <property type="match status" value="1"/>
</dbReference>
<evidence type="ECO:0000313" key="9">
    <source>
        <dbReference type="Proteomes" id="UP000325286"/>
    </source>
</evidence>
<dbReference type="Gene3D" id="1.10.760.10">
    <property type="entry name" value="Cytochrome c-like domain"/>
    <property type="match status" value="3"/>
</dbReference>
<gene>
    <name evidence="8" type="primary">cyc1</name>
    <name evidence="8" type="ORF">UC8_52140</name>
</gene>
<dbReference type="InterPro" id="IPR036909">
    <property type="entry name" value="Cyt_c-like_dom_sf"/>
</dbReference>
<dbReference type="AlphaFoldDB" id="A0A5B9QYZ1"/>
<feature type="domain" description="Cytochrome c" evidence="7">
    <location>
        <begin position="168"/>
        <end position="247"/>
    </location>
</feature>
<evidence type="ECO:0000256" key="6">
    <source>
        <dbReference type="PROSITE-ProRule" id="PRU00433"/>
    </source>
</evidence>
<evidence type="ECO:0000256" key="1">
    <source>
        <dbReference type="ARBA" id="ARBA00022448"/>
    </source>
</evidence>
<keyword evidence="1" id="KW-0813">Transport</keyword>
<protein>
    <submittedName>
        <fullName evidence="8">Cytochrome c-552</fullName>
    </submittedName>
</protein>
<dbReference type="Pfam" id="PF00034">
    <property type="entry name" value="Cytochrom_C"/>
    <property type="match status" value="1"/>
</dbReference>
<evidence type="ECO:0000259" key="7">
    <source>
        <dbReference type="PROSITE" id="PS51007"/>
    </source>
</evidence>
<reference evidence="8 9" key="1">
    <citation type="submission" date="2019-08" db="EMBL/GenBank/DDBJ databases">
        <title>Deep-cultivation of Planctomycetes and their phenomic and genomic characterization uncovers novel biology.</title>
        <authorList>
            <person name="Wiegand S."/>
            <person name="Jogler M."/>
            <person name="Boedeker C."/>
            <person name="Pinto D."/>
            <person name="Vollmers J."/>
            <person name="Rivas-Marin E."/>
            <person name="Kohn T."/>
            <person name="Peeters S.H."/>
            <person name="Heuer A."/>
            <person name="Rast P."/>
            <person name="Oberbeckmann S."/>
            <person name="Bunk B."/>
            <person name="Jeske O."/>
            <person name="Meyerdierks A."/>
            <person name="Storesund J.E."/>
            <person name="Kallscheuer N."/>
            <person name="Luecker S."/>
            <person name="Lage O.M."/>
            <person name="Pohl T."/>
            <person name="Merkel B.J."/>
            <person name="Hornburger P."/>
            <person name="Mueller R.-W."/>
            <person name="Bruemmer F."/>
            <person name="Labrenz M."/>
            <person name="Spormann A.M."/>
            <person name="Op den Camp H."/>
            <person name="Overmann J."/>
            <person name="Amann R."/>
            <person name="Jetten M.S.M."/>
            <person name="Mascher T."/>
            <person name="Medema M.H."/>
            <person name="Devos D.P."/>
            <person name="Kaster A.-K."/>
            <person name="Ovreas L."/>
            <person name="Rohde M."/>
            <person name="Galperin M.Y."/>
            <person name="Jogler C."/>
        </authorList>
    </citation>
    <scope>NUCLEOTIDE SEQUENCE [LARGE SCALE GENOMIC DNA]</scope>
    <source>
        <strain evidence="8 9">UC8</strain>
    </source>
</reference>
<sequence>MKITLRRAAAGVSVIAVLGVIVLVSGVFPIKASSGHWPVTRWLLDFASDRSVAFHARGIQPPALDGEPMLILGAATYESNCAFCHGRPGESQPPVALAMTPTPPHLSGAVQDKHANELFYIVKHGIKFAGMPAWPTQRRDDEVWPVVALLERFPDLSGDEYRRLIDVQLPADTPQVVSHCAACHGVDGNGRGGERVPVLAGQSEAYLRKSLLAYRSGQRYSGVMMPVAHRLTDQDITVLSAYYANQARAAQEAPNPDDRIRFEEGQTLALEGHTQDKIPSCVDCHGPTDNPRSEDYPSLVGQSQWYIIRQLELLARQDRGGSEDVSLMHPVADKLTAQQRRALAIYYAAAKSESK</sequence>
<dbReference type="GO" id="GO:0009055">
    <property type="term" value="F:electron transfer activity"/>
    <property type="evidence" value="ECO:0007669"/>
    <property type="project" value="InterPro"/>
</dbReference>
<dbReference type="Proteomes" id="UP000325286">
    <property type="component" value="Chromosome"/>
</dbReference>
<dbReference type="SUPFAM" id="SSF46626">
    <property type="entry name" value="Cytochrome c"/>
    <property type="match status" value="3"/>
</dbReference>
<dbReference type="PROSITE" id="PS51007">
    <property type="entry name" value="CYTC"/>
    <property type="match status" value="3"/>
</dbReference>
<dbReference type="InterPro" id="IPR009056">
    <property type="entry name" value="Cyt_c-like_dom"/>
</dbReference>
<dbReference type="InterPro" id="IPR050597">
    <property type="entry name" value="Cytochrome_c_Oxidase_Subunit"/>
</dbReference>
<dbReference type="RefSeq" id="WP_068139120.1">
    <property type="nucleotide sequence ID" value="NZ_CP042914.1"/>
</dbReference>
<evidence type="ECO:0000256" key="4">
    <source>
        <dbReference type="ARBA" id="ARBA00022982"/>
    </source>
</evidence>
<accession>A0A5B9QYZ1</accession>
<dbReference type="GO" id="GO:0020037">
    <property type="term" value="F:heme binding"/>
    <property type="evidence" value="ECO:0007669"/>
    <property type="project" value="InterPro"/>
</dbReference>
<dbReference type="OrthoDB" id="9773456at2"/>
<keyword evidence="3 6" id="KW-0479">Metal-binding</keyword>
<organism evidence="8 9">
    <name type="scientific">Roseimaritima ulvae</name>
    <dbReference type="NCBI Taxonomy" id="980254"/>
    <lineage>
        <taxon>Bacteria</taxon>
        <taxon>Pseudomonadati</taxon>
        <taxon>Planctomycetota</taxon>
        <taxon>Planctomycetia</taxon>
        <taxon>Pirellulales</taxon>
        <taxon>Pirellulaceae</taxon>
        <taxon>Roseimaritima</taxon>
    </lineage>
</organism>
<dbReference type="GO" id="GO:0046872">
    <property type="term" value="F:metal ion binding"/>
    <property type="evidence" value="ECO:0007669"/>
    <property type="project" value="UniProtKB-KW"/>
</dbReference>
<evidence type="ECO:0000256" key="5">
    <source>
        <dbReference type="ARBA" id="ARBA00023004"/>
    </source>
</evidence>
<evidence type="ECO:0000256" key="3">
    <source>
        <dbReference type="ARBA" id="ARBA00022723"/>
    </source>
</evidence>
<evidence type="ECO:0000256" key="2">
    <source>
        <dbReference type="ARBA" id="ARBA00022617"/>
    </source>
</evidence>